<organism evidence="1 2">
    <name type="scientific">Eretmocerus hayati</name>
    <dbReference type="NCBI Taxonomy" id="131215"/>
    <lineage>
        <taxon>Eukaryota</taxon>
        <taxon>Metazoa</taxon>
        <taxon>Ecdysozoa</taxon>
        <taxon>Arthropoda</taxon>
        <taxon>Hexapoda</taxon>
        <taxon>Insecta</taxon>
        <taxon>Pterygota</taxon>
        <taxon>Neoptera</taxon>
        <taxon>Endopterygota</taxon>
        <taxon>Hymenoptera</taxon>
        <taxon>Apocrita</taxon>
        <taxon>Proctotrupomorpha</taxon>
        <taxon>Chalcidoidea</taxon>
        <taxon>Aphelinidae</taxon>
        <taxon>Aphelininae</taxon>
        <taxon>Eretmocerus</taxon>
    </lineage>
</organism>
<sequence length="412" mass="45203">MAIQPALKHEQRSILVRTGKTGDLAILRDRTAHSSVPDSQHQSVRTSPSCIAQQLKMLSFSKRISGVNRWIDQSRVHTRTIRRHAASKPSVECGNISNVMPKSTSGTQPIDLPTRKRAHSCARVPLEQAKKRPWYQKPPHGPNRTQPRYQKPPRGCASTHLWPPLEFRELKSPHDPQGGETPSTQTVQEYGSSRSFTALTREASLELASRPSTPSTYAIGKPTFSIEDLVVEWSLTDTVACSRSSVEFKDPANLQGQQEVIGRTLRRSRADQQPAASENLAAAAGDCVVPQSSSTTARVAQTSGREPVSSGSDDRIDHRIVPPVVIIHEVIVISSDTDSNASADMSVQADIRSARVALDHFAETPNIDDSAQAIAYLRSLRTNETRQTTIPREEIAGATRAPASSRRRSPRS</sequence>
<name>A0ACC2N847_9HYME</name>
<comment type="caution">
    <text evidence="1">The sequence shown here is derived from an EMBL/GenBank/DDBJ whole genome shotgun (WGS) entry which is preliminary data.</text>
</comment>
<evidence type="ECO:0000313" key="1">
    <source>
        <dbReference type="EMBL" id="KAJ8666507.1"/>
    </source>
</evidence>
<protein>
    <submittedName>
        <fullName evidence="1">Uncharacterized protein</fullName>
    </submittedName>
</protein>
<evidence type="ECO:0000313" key="2">
    <source>
        <dbReference type="Proteomes" id="UP001239111"/>
    </source>
</evidence>
<keyword evidence="2" id="KW-1185">Reference proteome</keyword>
<gene>
    <name evidence="1" type="ORF">QAD02_008169</name>
</gene>
<accession>A0ACC2N847</accession>
<reference evidence="1" key="1">
    <citation type="submission" date="2023-04" db="EMBL/GenBank/DDBJ databases">
        <title>A chromosome-level genome assembly of the parasitoid wasp Eretmocerus hayati.</title>
        <authorList>
            <person name="Zhong Y."/>
            <person name="Liu S."/>
            <person name="Liu Y."/>
        </authorList>
    </citation>
    <scope>NUCLEOTIDE SEQUENCE</scope>
    <source>
        <strain evidence="1">ZJU_SS_LIU_2023</strain>
    </source>
</reference>
<dbReference type="EMBL" id="CM056744">
    <property type="protein sequence ID" value="KAJ8666507.1"/>
    <property type="molecule type" value="Genomic_DNA"/>
</dbReference>
<dbReference type="Proteomes" id="UP001239111">
    <property type="component" value="Chromosome 4"/>
</dbReference>
<proteinExistence type="predicted"/>